<reference evidence="2" key="1">
    <citation type="submission" date="2022-11" db="EMBL/GenBank/DDBJ databases">
        <authorList>
            <person name="Graham C."/>
            <person name="Newman J.D."/>
        </authorList>
    </citation>
    <scope>NUCLEOTIDE SEQUENCE</scope>
    <source>
        <strain evidence="2">DSM 19486</strain>
    </source>
</reference>
<organism evidence="2 3">
    <name type="scientific">Pedobacter agri</name>
    <dbReference type="NCBI Taxonomy" id="454586"/>
    <lineage>
        <taxon>Bacteria</taxon>
        <taxon>Pseudomonadati</taxon>
        <taxon>Bacteroidota</taxon>
        <taxon>Sphingobacteriia</taxon>
        <taxon>Sphingobacteriales</taxon>
        <taxon>Sphingobacteriaceae</taxon>
        <taxon>Pedobacter</taxon>
    </lineage>
</organism>
<dbReference type="EMBL" id="JAPJUH010000002">
    <property type="protein sequence ID" value="MCX3264748.1"/>
    <property type="molecule type" value="Genomic_DNA"/>
</dbReference>
<keyword evidence="1" id="KW-1133">Transmembrane helix</keyword>
<keyword evidence="1" id="KW-0472">Membrane</keyword>
<gene>
    <name evidence="2" type="ORF">OQZ29_08340</name>
</gene>
<evidence type="ECO:0000313" key="3">
    <source>
        <dbReference type="Proteomes" id="UP001142592"/>
    </source>
</evidence>
<sequence>MKKHRQNIRKYLSAFMLIVFAIALTPWSVLHHHQEIPIPKKEIHCHHVSHVQSHGDTCLICSASFEKDYVQVHHIYRIFLSAKLISPKQPILKSSYVELLSTGLRGPPMV</sequence>
<accession>A0A9X3I9P1</accession>
<name>A0A9X3I9P1_9SPHI</name>
<keyword evidence="1" id="KW-0812">Transmembrane</keyword>
<protein>
    <submittedName>
        <fullName evidence="2">Uncharacterized protein</fullName>
    </submittedName>
</protein>
<keyword evidence="3" id="KW-1185">Reference proteome</keyword>
<evidence type="ECO:0000256" key="1">
    <source>
        <dbReference type="SAM" id="Phobius"/>
    </source>
</evidence>
<feature type="transmembrane region" description="Helical" evidence="1">
    <location>
        <begin position="12"/>
        <end position="30"/>
    </location>
</feature>
<evidence type="ECO:0000313" key="2">
    <source>
        <dbReference type="EMBL" id="MCX3264748.1"/>
    </source>
</evidence>
<comment type="caution">
    <text evidence="2">The sequence shown here is derived from an EMBL/GenBank/DDBJ whole genome shotgun (WGS) entry which is preliminary data.</text>
</comment>
<proteinExistence type="predicted"/>
<dbReference type="RefSeq" id="WP_010601785.1">
    <property type="nucleotide sequence ID" value="NZ_JAPJUH010000002.1"/>
</dbReference>
<dbReference type="AlphaFoldDB" id="A0A9X3I9P1"/>
<dbReference type="Proteomes" id="UP001142592">
    <property type="component" value="Unassembled WGS sequence"/>
</dbReference>